<dbReference type="InterPro" id="IPR051043">
    <property type="entry name" value="Sulfatase_Mod_Factor_Kinase"/>
</dbReference>
<dbReference type="PANTHER" id="PTHR23150:SF19">
    <property type="entry name" value="FORMYLGLYCINE-GENERATING ENZYME"/>
    <property type="match status" value="1"/>
</dbReference>
<feature type="domain" description="Sulfatase-modifying factor enzyme-like" evidence="1">
    <location>
        <begin position="6"/>
        <end position="308"/>
    </location>
</feature>
<dbReference type="InterPro" id="IPR016187">
    <property type="entry name" value="CTDL_fold"/>
</dbReference>
<reference evidence="2 3" key="1">
    <citation type="submission" date="2018-08" db="EMBL/GenBank/DDBJ databases">
        <title>Genomic Encyclopedia of Type Strains, Phase IV (KMG-IV): sequencing the most valuable type-strain genomes for metagenomic binning, comparative biology and taxonomic classification.</title>
        <authorList>
            <person name="Goeker M."/>
        </authorList>
    </citation>
    <scope>NUCLEOTIDE SEQUENCE [LARGE SCALE GENOMIC DNA]</scope>
    <source>
        <strain evidence="2 3">DSM 25527</strain>
    </source>
</reference>
<dbReference type="InterPro" id="IPR005532">
    <property type="entry name" value="SUMF_dom"/>
</dbReference>
<evidence type="ECO:0000259" key="1">
    <source>
        <dbReference type="Pfam" id="PF03781"/>
    </source>
</evidence>
<dbReference type="SUPFAM" id="SSF56436">
    <property type="entry name" value="C-type lectin-like"/>
    <property type="match status" value="1"/>
</dbReference>
<dbReference type="Proteomes" id="UP000266568">
    <property type="component" value="Unassembled WGS sequence"/>
</dbReference>
<gene>
    <name evidence="2" type="ORF">DFR49_3329</name>
</gene>
<protein>
    <submittedName>
        <fullName evidence="2">Formylglycine-generating enzyme required for sulfatase activity</fullName>
    </submittedName>
</protein>
<dbReference type="GO" id="GO:0120147">
    <property type="term" value="F:formylglycine-generating oxidase activity"/>
    <property type="evidence" value="ECO:0007669"/>
    <property type="project" value="TreeGrafter"/>
</dbReference>
<dbReference type="AlphaFoldDB" id="A0A397NUR0"/>
<evidence type="ECO:0000313" key="2">
    <source>
        <dbReference type="EMBL" id="RIA37444.1"/>
    </source>
</evidence>
<sequence>MTTTRPGMILIPGGTFRTGSDNFYPEERPRRKARVDAFWIDDTAVTNRAFAAFVAATGHVTVAEMPPDPRLYPDLDPEFAVPASLVFQRTATPVPLDDFRQWWALVPGADWRHPTGPGSGIDDLMDHPVVHIGFDDAQAYAEWAGKMLPTEAQWEFAARGGHDDRDYQWGDELEPEGRIMANYWRGLFPFASQKPDGNYRTSAVGSYPPNDYGLYDMVGNVWEWTRDWYAMPKAADKRHSGACCTIDNPRGGKIGESYETPHGPKIGRKVLKGGSHLCAVNYCQRYRPASRSPQAVDSPTSHVGFRCIAPV</sequence>
<organism evidence="2 3">
    <name type="scientific">Hephaestia caeni</name>
    <dbReference type="NCBI Taxonomy" id="645617"/>
    <lineage>
        <taxon>Bacteria</taxon>
        <taxon>Pseudomonadati</taxon>
        <taxon>Pseudomonadota</taxon>
        <taxon>Alphaproteobacteria</taxon>
        <taxon>Sphingomonadales</taxon>
        <taxon>Sphingomonadaceae</taxon>
        <taxon>Hephaestia</taxon>
    </lineage>
</organism>
<evidence type="ECO:0000313" key="3">
    <source>
        <dbReference type="Proteomes" id="UP000266568"/>
    </source>
</evidence>
<dbReference type="InterPro" id="IPR042095">
    <property type="entry name" value="SUMF_sf"/>
</dbReference>
<keyword evidence="3" id="KW-1185">Reference proteome</keyword>
<dbReference type="Gene3D" id="3.90.1580.10">
    <property type="entry name" value="paralog of FGE (formylglycine-generating enzyme)"/>
    <property type="match status" value="1"/>
</dbReference>
<name>A0A397NUR0_9SPHN</name>
<dbReference type="Pfam" id="PF03781">
    <property type="entry name" value="FGE-sulfatase"/>
    <property type="match status" value="1"/>
</dbReference>
<comment type="caution">
    <text evidence="2">The sequence shown here is derived from an EMBL/GenBank/DDBJ whole genome shotgun (WGS) entry which is preliminary data.</text>
</comment>
<dbReference type="EMBL" id="QXDC01000004">
    <property type="protein sequence ID" value="RIA37444.1"/>
    <property type="molecule type" value="Genomic_DNA"/>
</dbReference>
<proteinExistence type="predicted"/>
<accession>A0A397NUR0</accession>
<dbReference type="PANTHER" id="PTHR23150">
    <property type="entry name" value="SULFATASE MODIFYING FACTOR 1, 2"/>
    <property type="match status" value="1"/>
</dbReference>